<dbReference type="EMBL" id="JBBPEH010000004">
    <property type="protein sequence ID" value="KAK7539308.1"/>
    <property type="molecule type" value="Genomic_DNA"/>
</dbReference>
<dbReference type="PROSITE" id="PS00122">
    <property type="entry name" value="CARBOXYLESTERASE_B_1"/>
    <property type="match status" value="1"/>
</dbReference>
<evidence type="ECO:0000259" key="4">
    <source>
        <dbReference type="Pfam" id="PF00135"/>
    </source>
</evidence>
<dbReference type="Proteomes" id="UP001360953">
    <property type="component" value="Unassembled WGS sequence"/>
</dbReference>
<dbReference type="Pfam" id="PF00135">
    <property type="entry name" value="COesterase"/>
    <property type="match status" value="1"/>
</dbReference>
<dbReference type="SUPFAM" id="SSF53474">
    <property type="entry name" value="alpha/beta-Hydrolases"/>
    <property type="match status" value="1"/>
</dbReference>
<feature type="chain" id="PRO_5044980647" description="Carboxylic ester hydrolase" evidence="3">
    <location>
        <begin position="21"/>
        <end position="573"/>
    </location>
</feature>
<dbReference type="EC" id="3.1.1.-" evidence="3"/>
<evidence type="ECO:0000256" key="3">
    <source>
        <dbReference type="RuleBase" id="RU361235"/>
    </source>
</evidence>
<name>A0ABR1LVT7_9PEZI</name>
<keyword evidence="3" id="KW-0732">Signal</keyword>
<comment type="caution">
    <text evidence="5">The sequence shown here is derived from an EMBL/GenBank/DDBJ whole genome shotgun (WGS) entry which is preliminary data.</text>
</comment>
<keyword evidence="6" id="KW-1185">Reference proteome</keyword>
<dbReference type="InterPro" id="IPR019819">
    <property type="entry name" value="Carboxylesterase_B_CS"/>
</dbReference>
<evidence type="ECO:0000313" key="5">
    <source>
        <dbReference type="EMBL" id="KAK7539308.1"/>
    </source>
</evidence>
<dbReference type="RefSeq" id="XP_066656579.1">
    <property type="nucleotide sequence ID" value="XM_066798035.1"/>
</dbReference>
<evidence type="ECO:0000313" key="6">
    <source>
        <dbReference type="Proteomes" id="UP001360953"/>
    </source>
</evidence>
<reference evidence="5 6" key="1">
    <citation type="submission" date="2024-04" db="EMBL/GenBank/DDBJ databases">
        <title>Phyllosticta paracitricarpa is synonymous to the EU quarantine fungus P. citricarpa based on phylogenomic analyses.</title>
        <authorList>
            <consortium name="Lawrence Berkeley National Laboratory"/>
            <person name="Van ingen-buijs V.A."/>
            <person name="Van westerhoven A.C."/>
            <person name="Haridas S."/>
            <person name="Skiadas P."/>
            <person name="Martin F."/>
            <person name="Groenewald J.Z."/>
            <person name="Crous P.W."/>
            <person name="Seidl M.F."/>
        </authorList>
    </citation>
    <scope>NUCLEOTIDE SEQUENCE [LARGE SCALE GENOMIC DNA]</scope>
    <source>
        <strain evidence="5 6">CPC 17464</strain>
    </source>
</reference>
<dbReference type="PANTHER" id="PTHR11559">
    <property type="entry name" value="CARBOXYLESTERASE"/>
    <property type="match status" value="1"/>
</dbReference>
<dbReference type="GeneID" id="92030941"/>
<dbReference type="InterPro" id="IPR002018">
    <property type="entry name" value="CarbesteraseB"/>
</dbReference>
<comment type="similarity">
    <text evidence="1 3">Belongs to the type-B carboxylesterase/lipase family.</text>
</comment>
<feature type="signal peptide" evidence="3">
    <location>
        <begin position="1"/>
        <end position="20"/>
    </location>
</feature>
<dbReference type="InterPro" id="IPR029058">
    <property type="entry name" value="AB_hydrolase_fold"/>
</dbReference>
<organism evidence="5 6">
    <name type="scientific">Phyllosticta citribraziliensis</name>
    <dbReference type="NCBI Taxonomy" id="989973"/>
    <lineage>
        <taxon>Eukaryota</taxon>
        <taxon>Fungi</taxon>
        <taxon>Dikarya</taxon>
        <taxon>Ascomycota</taxon>
        <taxon>Pezizomycotina</taxon>
        <taxon>Dothideomycetes</taxon>
        <taxon>Dothideomycetes incertae sedis</taxon>
        <taxon>Botryosphaeriales</taxon>
        <taxon>Phyllostictaceae</taxon>
        <taxon>Phyllosticta</taxon>
    </lineage>
</organism>
<accession>A0ABR1LVT7</accession>
<feature type="domain" description="Carboxylesterase type B" evidence="4">
    <location>
        <begin position="47"/>
        <end position="551"/>
    </location>
</feature>
<dbReference type="InterPro" id="IPR019826">
    <property type="entry name" value="Carboxylesterase_B_AS"/>
</dbReference>
<protein>
    <recommendedName>
        <fullName evidence="3">Carboxylic ester hydrolase</fullName>
        <ecNumber evidence="3">3.1.1.-</ecNumber>
    </recommendedName>
</protein>
<evidence type="ECO:0000256" key="1">
    <source>
        <dbReference type="ARBA" id="ARBA00005964"/>
    </source>
</evidence>
<proteinExistence type="inferred from homology"/>
<dbReference type="InterPro" id="IPR050309">
    <property type="entry name" value="Type-B_Carboxylest/Lipase"/>
</dbReference>
<keyword evidence="2 3" id="KW-0378">Hydrolase</keyword>
<evidence type="ECO:0000256" key="2">
    <source>
        <dbReference type="ARBA" id="ARBA00022801"/>
    </source>
</evidence>
<dbReference type="PROSITE" id="PS00941">
    <property type="entry name" value="CARBOXYLESTERASE_B_2"/>
    <property type="match status" value="1"/>
</dbReference>
<dbReference type="Gene3D" id="3.40.50.1820">
    <property type="entry name" value="alpha/beta hydrolase"/>
    <property type="match status" value="1"/>
</dbReference>
<gene>
    <name evidence="5" type="ORF">J3D65DRAFT_601404</name>
</gene>
<sequence>MKASLLGIGVVSVLVGGGWARPQAQGSSRQLPVVDLDYELYQANSFNEDRKFYNFSNIRYAAPPVGELRFKAPESPAFDRSAVRTGSEGKICPQALPRWAGISRVWLTDYITRGVIPPSLPSPGDLSNPSGATLLSDPRQTEDCLFLDVLVPQDVYEKPTTRGAPVVVAFHGGGYTYGSKADLGDAYGLLNRSRVVGEEIIYVSINYRLGAFGFLSGPSFQKNGIANAGLHDQRFALEWVQKHISKFGGDKDRVTLLGESAGGGSILHQITAYGGLLDVPFASAIPQSPAWFPTTSPREQEDQFNDLLREASVPAGGGVDELRALPTADLQRANRRDVAASPYGFFKYGPSPDGFFVPADPKTLLNHRQFARKLRILSAHNTNEGLLFTPPLNSDADFQGWARNAFRYAQPAVLSYITDTLYPNRLDGSLGYRDQVARAALLISEAAFTCNTVGLSSAFSNNTYSYLFSTFPGLHGQDNGLTYYVPGQRYSGGGGDTYIADFPVNETAAFALQDYLVSFAANGKPDSAVDGVPDFPMVGEQARVLDVGNSAIREGRDPASNDRCRWWQLQLQN</sequence>